<dbReference type="Pfam" id="PF03795">
    <property type="entry name" value="YCII"/>
    <property type="match status" value="1"/>
</dbReference>
<evidence type="ECO:0000256" key="3">
    <source>
        <dbReference type="SAM" id="MobiDB-lite"/>
    </source>
</evidence>
<dbReference type="Proteomes" id="UP000011885">
    <property type="component" value="Unassembled WGS sequence"/>
</dbReference>
<dbReference type="InterPro" id="IPR036249">
    <property type="entry name" value="Thioredoxin-like_sf"/>
</dbReference>
<feature type="domain" description="YCII-related" evidence="4">
    <location>
        <begin position="14"/>
        <end position="111"/>
    </location>
</feature>
<name>M5UGA5_9BACT</name>
<comment type="similarity">
    <text evidence="1">Belongs to the YciI family.</text>
</comment>
<dbReference type="Gene3D" id="3.30.70.1060">
    <property type="entry name" value="Dimeric alpha+beta barrel"/>
    <property type="match status" value="1"/>
</dbReference>
<dbReference type="Pfam" id="PF05988">
    <property type="entry name" value="DUF899"/>
    <property type="match status" value="1"/>
</dbReference>
<dbReference type="EMBL" id="ANOH01000120">
    <property type="protein sequence ID" value="EMI56871.1"/>
    <property type="molecule type" value="Genomic_DNA"/>
</dbReference>
<dbReference type="InterPro" id="IPR011008">
    <property type="entry name" value="Dimeric_a/b-barrel"/>
</dbReference>
<dbReference type="SUPFAM" id="SSF54909">
    <property type="entry name" value="Dimeric alpha+beta barrel"/>
    <property type="match status" value="1"/>
</dbReference>
<evidence type="ECO:0000313" key="6">
    <source>
        <dbReference type="Proteomes" id="UP000011885"/>
    </source>
</evidence>
<dbReference type="PATRIC" id="fig|1263870.3.peg.1840"/>
<dbReference type="SUPFAM" id="SSF52833">
    <property type="entry name" value="Thioredoxin-like"/>
    <property type="match status" value="1"/>
</dbReference>
<dbReference type="InterPro" id="IPR005545">
    <property type="entry name" value="YCII"/>
</dbReference>
<keyword evidence="6" id="KW-1185">Reference proteome</keyword>
<dbReference type="RefSeq" id="WP_008676368.1">
    <property type="nucleotide sequence ID" value="NZ_ANOH01000120.1"/>
</dbReference>
<reference evidence="5 6" key="1">
    <citation type="journal article" date="2013" name="Mar. Genomics">
        <title>Expression of sulfatases in Rhodopirellula baltica and the diversity of sulfatases in the genus Rhodopirellula.</title>
        <authorList>
            <person name="Wegner C.E."/>
            <person name="Richter-Heitmann T."/>
            <person name="Klindworth A."/>
            <person name="Klockow C."/>
            <person name="Richter M."/>
            <person name="Achstetter T."/>
            <person name="Glockner F.O."/>
            <person name="Harder J."/>
        </authorList>
    </citation>
    <scope>NUCLEOTIDE SEQUENCE [LARGE SCALE GENOMIC DNA]</scope>
    <source>
        <strain evidence="5 6">SM41</strain>
    </source>
</reference>
<feature type="region of interest" description="Disordered" evidence="3">
    <location>
        <begin position="127"/>
        <end position="155"/>
    </location>
</feature>
<proteinExistence type="inferred from homology"/>
<dbReference type="PANTHER" id="PTHR35174:SF3">
    <property type="entry name" value="BLL7171 PROTEIN"/>
    <property type="match status" value="1"/>
</dbReference>
<dbReference type="PANTHER" id="PTHR35174">
    <property type="entry name" value="BLL7171 PROTEIN-RELATED"/>
    <property type="match status" value="1"/>
</dbReference>
<evidence type="ECO:0000313" key="5">
    <source>
        <dbReference type="EMBL" id="EMI56871.1"/>
    </source>
</evidence>
<protein>
    <submittedName>
        <fullName evidence="5">Protein containing DUF899, thioredoxin-like protein</fullName>
    </submittedName>
</protein>
<feature type="compositionally biased region" description="Polar residues" evidence="3">
    <location>
        <begin position="136"/>
        <end position="151"/>
    </location>
</feature>
<evidence type="ECO:0000256" key="1">
    <source>
        <dbReference type="ARBA" id="ARBA00007689"/>
    </source>
</evidence>
<evidence type="ECO:0000256" key="2">
    <source>
        <dbReference type="SAM" id="Coils"/>
    </source>
</evidence>
<accession>M5UGA5</accession>
<evidence type="ECO:0000259" key="4">
    <source>
        <dbReference type="Pfam" id="PF03795"/>
    </source>
</evidence>
<keyword evidence="2" id="KW-0175">Coiled coil</keyword>
<sequence>MKFICMGFVDESKWEGLSEQEAHMKMEECLAYDDELRRGGHFIGGEALQSARNAVTLRKKNGSLGVCDGPFTETKEVLGGILFLEARDLNHAISLMSHHPGVSIGPFEIRPADETVNAMIATREGEFQQTRDEESNGSSTAPPSGHQTESATGLPRIVSRQEWHAALERLREKEKEHTRDKDALSAERRRLPMVKIEKEYVFEGTEGPRRLVDLFDGRRQLAIYHFMFAEDVGGWPDAGCVGCSTLVDHLGPLAHLHARGLSLALVSRAPLAHLKPYKQRMDWQFPWYSSLGTTFNEDFGVSTSQGEHHGLSMFLRDGDDIYQTYFTEKRGCETLMSHFTLLDMAPFGRQETWEDSPRGWPQTEPYSWWRRRDEYDHLSLTQIQS</sequence>
<dbReference type="AlphaFoldDB" id="M5UGA5"/>
<feature type="coiled-coil region" evidence="2">
    <location>
        <begin position="160"/>
        <end position="187"/>
    </location>
</feature>
<dbReference type="InterPro" id="IPR010296">
    <property type="entry name" value="DUF899_thioredox"/>
</dbReference>
<organism evidence="5 6">
    <name type="scientific">Rhodopirellula sallentina SM41</name>
    <dbReference type="NCBI Taxonomy" id="1263870"/>
    <lineage>
        <taxon>Bacteria</taxon>
        <taxon>Pseudomonadati</taxon>
        <taxon>Planctomycetota</taxon>
        <taxon>Planctomycetia</taxon>
        <taxon>Pirellulales</taxon>
        <taxon>Pirellulaceae</taxon>
        <taxon>Rhodopirellula</taxon>
    </lineage>
</organism>
<gene>
    <name evidence="5" type="ORF">RSSM_01717</name>
</gene>
<comment type="caution">
    <text evidence="5">The sequence shown here is derived from an EMBL/GenBank/DDBJ whole genome shotgun (WGS) entry which is preliminary data.</text>
</comment>